<comment type="caution">
    <text evidence="1">The sequence shown here is derived from an EMBL/GenBank/DDBJ whole genome shotgun (WGS) entry which is preliminary data.</text>
</comment>
<dbReference type="Proteomes" id="UP001062846">
    <property type="component" value="Chromosome 1"/>
</dbReference>
<evidence type="ECO:0000313" key="1">
    <source>
        <dbReference type="EMBL" id="KAI8571886.1"/>
    </source>
</evidence>
<keyword evidence="2" id="KW-1185">Reference proteome</keyword>
<proteinExistence type="predicted"/>
<sequence length="197" mass="22385">MSRNPLLNFLLHNDTDDDNLELLTVVAMEEERLNSETGVVRHRGSVQGRNYIHHGTILGHERIFRDYFAEPPVYPPEYFRRRFRMSHSLFLRIQAAIEAHDPYFVQGRNAAGMLGLSSLQKMMAAIRILAYGVSADFLDEIVRIGESTAIESLERFVKAVIEIFSGEYLRSPTSNDIARLLAVGEWRGFPGMLGSID</sequence>
<protein>
    <submittedName>
        <fullName evidence="1">Uncharacterized protein</fullName>
    </submittedName>
</protein>
<accession>A0ACC0Q234</accession>
<evidence type="ECO:0000313" key="2">
    <source>
        <dbReference type="Proteomes" id="UP001062846"/>
    </source>
</evidence>
<dbReference type="EMBL" id="CM046388">
    <property type="protein sequence ID" value="KAI8571886.1"/>
    <property type="molecule type" value="Genomic_DNA"/>
</dbReference>
<organism evidence="1 2">
    <name type="scientific">Rhododendron molle</name>
    <name type="common">Chinese azalea</name>
    <name type="synonym">Azalea mollis</name>
    <dbReference type="NCBI Taxonomy" id="49168"/>
    <lineage>
        <taxon>Eukaryota</taxon>
        <taxon>Viridiplantae</taxon>
        <taxon>Streptophyta</taxon>
        <taxon>Embryophyta</taxon>
        <taxon>Tracheophyta</taxon>
        <taxon>Spermatophyta</taxon>
        <taxon>Magnoliopsida</taxon>
        <taxon>eudicotyledons</taxon>
        <taxon>Gunneridae</taxon>
        <taxon>Pentapetalae</taxon>
        <taxon>asterids</taxon>
        <taxon>Ericales</taxon>
        <taxon>Ericaceae</taxon>
        <taxon>Ericoideae</taxon>
        <taxon>Rhodoreae</taxon>
        <taxon>Rhododendron</taxon>
    </lineage>
</organism>
<name>A0ACC0Q234_RHOML</name>
<gene>
    <name evidence="1" type="ORF">RHMOL_Rhmol01G0154900</name>
</gene>
<reference evidence="1" key="1">
    <citation type="submission" date="2022-02" db="EMBL/GenBank/DDBJ databases">
        <title>Plant Genome Project.</title>
        <authorList>
            <person name="Zhang R.-G."/>
        </authorList>
    </citation>
    <scope>NUCLEOTIDE SEQUENCE</scope>
    <source>
        <strain evidence="1">AT1</strain>
    </source>
</reference>